<keyword evidence="1" id="KW-0472">Membrane</keyword>
<dbReference type="PANTHER" id="PTHR47216:SF4">
    <property type="entry name" value="OS01G0859400 PROTEIN"/>
    <property type="match status" value="1"/>
</dbReference>
<evidence type="ECO:0000256" key="1">
    <source>
        <dbReference type="SAM" id="Phobius"/>
    </source>
</evidence>
<keyword evidence="1" id="KW-0812">Transmembrane</keyword>
<keyword evidence="1" id="KW-1133">Transmembrane helix</keyword>
<accession>A0A1A8Y1J7</accession>
<evidence type="ECO:0000313" key="4">
    <source>
        <dbReference type="Proteomes" id="UP000199600"/>
    </source>
</evidence>
<dbReference type="SMART" id="SM00195">
    <property type="entry name" value="DSPc"/>
    <property type="match status" value="1"/>
</dbReference>
<dbReference type="EMBL" id="FLQY01000376">
    <property type="protein sequence ID" value="SBT10821.1"/>
    <property type="molecule type" value="Genomic_DNA"/>
</dbReference>
<dbReference type="PROSITE" id="PS50056">
    <property type="entry name" value="TYR_PHOSPHATASE_2"/>
    <property type="match status" value="1"/>
</dbReference>
<gene>
    <name evidence="3" type="ORF">PROAA_720007</name>
</gene>
<evidence type="ECO:0000313" key="3">
    <source>
        <dbReference type="EMBL" id="SBT10821.1"/>
    </source>
</evidence>
<name>A0A1A8Y1J7_9RHOO</name>
<dbReference type="CDD" id="cd03386">
    <property type="entry name" value="PAP2_Aur1_like"/>
    <property type="match status" value="1"/>
</dbReference>
<dbReference type="InterPro" id="IPR000340">
    <property type="entry name" value="Dual-sp_phosphatase_cat-dom"/>
</dbReference>
<feature type="transmembrane region" description="Helical" evidence="1">
    <location>
        <begin position="63"/>
        <end position="85"/>
    </location>
</feature>
<reference evidence="3 4" key="1">
    <citation type="submission" date="2016-06" db="EMBL/GenBank/DDBJ databases">
        <authorList>
            <person name="Kjaerup R.B."/>
            <person name="Dalgaard T.S."/>
            <person name="Juul-Madsen H.R."/>
        </authorList>
    </citation>
    <scope>NUCLEOTIDE SEQUENCE [LARGE SCALE GENOMIC DNA]</scope>
    <source>
        <strain evidence="3">2</strain>
    </source>
</reference>
<dbReference type="AlphaFoldDB" id="A0A1A8Y1J7"/>
<dbReference type="InterPro" id="IPR000387">
    <property type="entry name" value="Tyr_Pase_dom"/>
</dbReference>
<feature type="transmembrane region" description="Helical" evidence="1">
    <location>
        <begin position="230"/>
        <end position="247"/>
    </location>
</feature>
<proteinExistence type="predicted"/>
<dbReference type="SUPFAM" id="SSF52799">
    <property type="entry name" value="(Phosphotyrosine protein) phosphatases II"/>
    <property type="match status" value="1"/>
</dbReference>
<dbReference type="Gene3D" id="3.90.190.10">
    <property type="entry name" value="Protein tyrosine phosphatase superfamily"/>
    <property type="match status" value="1"/>
</dbReference>
<dbReference type="PANTHER" id="PTHR47216">
    <property type="match status" value="1"/>
</dbReference>
<feature type="transmembrane region" description="Helical" evidence="1">
    <location>
        <begin position="142"/>
        <end position="160"/>
    </location>
</feature>
<feature type="domain" description="Tyrosine specific protein phosphatases" evidence="2">
    <location>
        <begin position="371"/>
        <end position="439"/>
    </location>
</feature>
<dbReference type="RefSeq" id="WP_186412387.1">
    <property type="nucleotide sequence ID" value="NZ_FLQY01000376.1"/>
</dbReference>
<sequence length="452" mass="51112">MTRGALPETLPDAQPWQLLKRSIAWLLFLGPFFFISYGFANWWAETQSHARTLVFDWESSIPFVGWSIVPYWSIDLLYGLSFLLCRSRREVDCHARRLFSAQIIAISCFIVFPLRFSFEKPPLTDSAYQTLYTALAGFDKPFNQAPSLHIALLIVLWVRYVTVDSNALRHLVNLWAILIFVSVLTTYQHHFIDIPTGALLGLFCLWLWPDEGPSPLARWRFSASPERRRLGARYVLGASLCIAFALYGEAQDWRLWLLWPAISLLLVALIYFGFGPEGFQKRNGRLGIATGWILAPYIAIAWLNSRIWTFRHPKPDAIMEGLWLGRMPTRKDMRAGHFESLLDLTAELSAPSGNWTIQNLPWLDLVTPDVTQLRLAANQIEALHSKGPLLVCCALGFSRSASAVAAWLLLSKRACSVDAAIAMVAAHQPQLVLGRTHRAMLADFHQALPELP</sequence>
<feature type="transmembrane region" description="Helical" evidence="1">
    <location>
        <begin position="167"/>
        <end position="185"/>
    </location>
</feature>
<dbReference type="InterPro" id="IPR029021">
    <property type="entry name" value="Prot-tyrosine_phosphatase-like"/>
</dbReference>
<feature type="transmembrane region" description="Helical" evidence="1">
    <location>
        <begin position="286"/>
        <end position="303"/>
    </location>
</feature>
<feature type="transmembrane region" description="Helical" evidence="1">
    <location>
        <begin position="23"/>
        <end position="43"/>
    </location>
</feature>
<dbReference type="Pfam" id="PF00782">
    <property type="entry name" value="DSPc"/>
    <property type="match status" value="1"/>
</dbReference>
<dbReference type="Proteomes" id="UP000199600">
    <property type="component" value="Unassembled WGS sequence"/>
</dbReference>
<protein>
    <recommendedName>
        <fullName evidence="2">Tyrosine specific protein phosphatases domain-containing protein</fullName>
    </recommendedName>
</protein>
<evidence type="ECO:0000259" key="2">
    <source>
        <dbReference type="PROSITE" id="PS50056"/>
    </source>
</evidence>
<feature type="transmembrane region" description="Helical" evidence="1">
    <location>
        <begin position="97"/>
        <end position="116"/>
    </location>
</feature>
<dbReference type="InterPro" id="IPR020422">
    <property type="entry name" value="TYR_PHOSPHATASE_DUAL_dom"/>
</dbReference>
<keyword evidence="4" id="KW-1185">Reference proteome</keyword>
<organism evidence="3 4">
    <name type="scientific">Candidatus Propionivibrio aalborgensis</name>
    <dbReference type="NCBI Taxonomy" id="1860101"/>
    <lineage>
        <taxon>Bacteria</taxon>
        <taxon>Pseudomonadati</taxon>
        <taxon>Pseudomonadota</taxon>
        <taxon>Betaproteobacteria</taxon>
        <taxon>Rhodocyclales</taxon>
        <taxon>Rhodocyclaceae</taxon>
        <taxon>Propionivibrio</taxon>
    </lineage>
</organism>
<feature type="transmembrane region" description="Helical" evidence="1">
    <location>
        <begin position="191"/>
        <end position="209"/>
    </location>
</feature>
<feature type="transmembrane region" description="Helical" evidence="1">
    <location>
        <begin position="253"/>
        <end position="274"/>
    </location>
</feature>